<evidence type="ECO:0000313" key="8">
    <source>
        <dbReference type="EMBL" id="BAM46764.1"/>
    </source>
</evidence>
<evidence type="ECO:0000256" key="4">
    <source>
        <dbReference type="ARBA" id="ARBA00022989"/>
    </source>
</evidence>
<sequence length="356" mass="40654">MKLGARMFKTGLAVAIALYFAGLLSFPSPAFAGFAAVFAMQPSIYQSFKITFKQLYGNLIGVVTGVSLAYTIGNDAVVVGLAVVTVIIICRLLKFEKSAVSIALMAVISVMETTSMEILAFGIVRFSSLMFGILAAFVVNLVFIPPKYESTLFEHIKQLTLEIIQWLRVTIRHLSDDPSLKKEMQNLHNELKRMDELYLLFSEERIYLPKNKFMRARKLVIFRQLIKVSHVSFSLLRTIHTVDNRTNMIPIDIRTKLVEEIDYVVHRHEHMLLSFTGKIKPNNQSHDSHSNITEFVDGLLKLYQENSSDYLVFLPLATKLVRYDHELNHLQALLSSYEKFHANEKVKIVPKRDLEQ</sequence>
<dbReference type="GO" id="GO:0005886">
    <property type="term" value="C:plasma membrane"/>
    <property type="evidence" value="ECO:0007669"/>
    <property type="project" value="UniProtKB-SubCell"/>
</dbReference>
<proteinExistence type="predicted"/>
<organism evidence="8 9">
    <name type="scientific">Amphibacillus xylanus (strain ATCC 51415 / DSM 6626 / JCM 7361 / LMG 17667 / NBRC 15112 / Ep01)</name>
    <dbReference type="NCBI Taxonomy" id="698758"/>
    <lineage>
        <taxon>Bacteria</taxon>
        <taxon>Bacillati</taxon>
        <taxon>Bacillota</taxon>
        <taxon>Bacilli</taxon>
        <taxon>Bacillales</taxon>
        <taxon>Bacillaceae</taxon>
        <taxon>Amphibacillus</taxon>
    </lineage>
</organism>
<feature type="transmembrane region" description="Helical" evidence="6">
    <location>
        <begin position="129"/>
        <end position="148"/>
    </location>
</feature>
<dbReference type="InterPro" id="IPR010343">
    <property type="entry name" value="ArAE_1"/>
</dbReference>
<dbReference type="EMBL" id="AP012050">
    <property type="protein sequence ID" value="BAM46764.1"/>
    <property type="molecule type" value="Genomic_DNA"/>
</dbReference>
<feature type="chain" id="PRO_5003833828" description="Aromatic acid exporter family protein" evidence="7">
    <location>
        <begin position="33"/>
        <end position="356"/>
    </location>
</feature>
<reference evidence="8 9" key="1">
    <citation type="submission" date="2011-01" db="EMBL/GenBank/DDBJ databases">
        <title>Whole genome sequence of Amphibacillus xylinus NBRC 15112.</title>
        <authorList>
            <person name="Nakazawa H."/>
            <person name="Katano Y."/>
            <person name="Nakamura S."/>
            <person name="Sasagawa M."/>
            <person name="Fukada J."/>
            <person name="Arai T."/>
            <person name="Sasakura N."/>
            <person name="Mochizuki D."/>
            <person name="Hosoyama A."/>
            <person name="Harada K."/>
            <person name="Horikawa H."/>
            <person name="Kato Y."/>
            <person name="Harada T."/>
            <person name="Sasaki K."/>
            <person name="Sekiguchi M."/>
            <person name="Hodoyama M."/>
            <person name="Nishiko R."/>
            <person name="Narita H."/>
            <person name="Hanamaki A."/>
            <person name="Hata C."/>
            <person name="Konno Y."/>
            <person name="Niimura Y."/>
            <person name="Yamazaki S."/>
            <person name="Fujita N."/>
        </authorList>
    </citation>
    <scope>NUCLEOTIDE SEQUENCE [LARGE SCALE GENOMIC DNA]</scope>
    <source>
        <strain evidence="9">ATCC 51415 / DSM 6626 / JCM 7361 / LMG 17667 / NBRC 15112 / Ep01</strain>
    </source>
</reference>
<evidence type="ECO:0000256" key="5">
    <source>
        <dbReference type="ARBA" id="ARBA00023136"/>
    </source>
</evidence>
<feature type="transmembrane region" description="Helical" evidence="6">
    <location>
        <begin position="56"/>
        <end position="89"/>
    </location>
</feature>
<keyword evidence="4 6" id="KW-1133">Transmembrane helix</keyword>
<dbReference type="eggNOG" id="COG4129">
    <property type="taxonomic scope" value="Bacteria"/>
</dbReference>
<dbReference type="Proteomes" id="UP000006294">
    <property type="component" value="Chromosome"/>
</dbReference>
<comment type="subcellular location">
    <subcellularLocation>
        <location evidence="1">Cell membrane</location>
        <topology evidence="1">Multi-pass membrane protein</topology>
    </subcellularLocation>
</comment>
<name>K0IWN1_AMPXN</name>
<keyword evidence="5 6" id="KW-0472">Membrane</keyword>
<dbReference type="OrthoDB" id="1653617at2"/>
<dbReference type="HOGENOM" id="CLU_061355_0_0_9"/>
<evidence type="ECO:0000256" key="2">
    <source>
        <dbReference type="ARBA" id="ARBA00022475"/>
    </source>
</evidence>
<dbReference type="KEGG" id="axl:AXY_06320"/>
<evidence type="ECO:0000256" key="7">
    <source>
        <dbReference type="SAM" id="SignalP"/>
    </source>
</evidence>
<evidence type="ECO:0000256" key="3">
    <source>
        <dbReference type="ARBA" id="ARBA00022692"/>
    </source>
</evidence>
<protein>
    <recommendedName>
        <fullName evidence="10">Aromatic acid exporter family protein</fullName>
    </recommendedName>
</protein>
<dbReference type="Pfam" id="PF06081">
    <property type="entry name" value="ArAE_1"/>
    <property type="match status" value="1"/>
</dbReference>
<keyword evidence="3 6" id="KW-0812">Transmembrane</keyword>
<dbReference type="PANTHER" id="PTHR30509:SF27">
    <property type="entry name" value="UPF0421 PROTEIN YGAE"/>
    <property type="match status" value="1"/>
</dbReference>
<evidence type="ECO:0000256" key="6">
    <source>
        <dbReference type="SAM" id="Phobius"/>
    </source>
</evidence>
<evidence type="ECO:0000313" key="9">
    <source>
        <dbReference type="Proteomes" id="UP000006294"/>
    </source>
</evidence>
<evidence type="ECO:0008006" key="10">
    <source>
        <dbReference type="Google" id="ProtNLM"/>
    </source>
</evidence>
<dbReference type="PATRIC" id="fig|698758.3.peg.634"/>
<accession>K0IWN1</accession>
<feature type="signal peptide" evidence="7">
    <location>
        <begin position="1"/>
        <end position="32"/>
    </location>
</feature>
<dbReference type="STRING" id="698758.AXY_06320"/>
<evidence type="ECO:0000256" key="1">
    <source>
        <dbReference type="ARBA" id="ARBA00004651"/>
    </source>
</evidence>
<keyword evidence="7" id="KW-0732">Signal</keyword>
<dbReference type="PANTHER" id="PTHR30509">
    <property type="entry name" value="P-HYDROXYBENZOIC ACID EFFLUX PUMP SUBUNIT-RELATED"/>
    <property type="match status" value="1"/>
</dbReference>
<keyword evidence="9" id="KW-1185">Reference proteome</keyword>
<keyword evidence="2" id="KW-1003">Cell membrane</keyword>
<dbReference type="RefSeq" id="WP_015009369.1">
    <property type="nucleotide sequence ID" value="NC_018704.1"/>
</dbReference>
<gene>
    <name evidence="8" type="ordered locus">AXY_06320</name>
</gene>
<dbReference type="AlphaFoldDB" id="K0IWN1"/>